<feature type="transmembrane region" description="Helical" evidence="13">
    <location>
        <begin position="280"/>
        <end position="301"/>
    </location>
</feature>
<evidence type="ECO:0000256" key="2">
    <source>
        <dbReference type="ARBA" id="ARBA00004651"/>
    </source>
</evidence>
<gene>
    <name evidence="14" type="ORF">IAC74_01615</name>
</gene>
<feature type="transmembrane region" description="Helical" evidence="13">
    <location>
        <begin position="159"/>
        <end position="180"/>
    </location>
</feature>
<evidence type="ECO:0000256" key="5">
    <source>
        <dbReference type="ARBA" id="ARBA00022448"/>
    </source>
</evidence>
<comment type="function">
    <text evidence="1">Multidrug efflux pump.</text>
</comment>
<evidence type="ECO:0000256" key="10">
    <source>
        <dbReference type="ARBA" id="ARBA00023065"/>
    </source>
</evidence>
<evidence type="ECO:0000256" key="9">
    <source>
        <dbReference type="ARBA" id="ARBA00022989"/>
    </source>
</evidence>
<evidence type="ECO:0000256" key="8">
    <source>
        <dbReference type="ARBA" id="ARBA00022692"/>
    </source>
</evidence>
<evidence type="ECO:0000256" key="7">
    <source>
        <dbReference type="ARBA" id="ARBA00022475"/>
    </source>
</evidence>
<name>A0A9D1SZE6_9FIRM</name>
<dbReference type="AlphaFoldDB" id="A0A9D1SZE6"/>
<feature type="transmembrane region" description="Helical" evidence="13">
    <location>
        <begin position="321"/>
        <end position="340"/>
    </location>
</feature>
<dbReference type="GO" id="GO:0006811">
    <property type="term" value="P:monoatomic ion transport"/>
    <property type="evidence" value="ECO:0007669"/>
    <property type="project" value="UniProtKB-KW"/>
</dbReference>
<evidence type="ECO:0000256" key="3">
    <source>
        <dbReference type="ARBA" id="ARBA00010199"/>
    </source>
</evidence>
<sequence>ADIIVVGQFTGKEALAAVGSTGPLINLLTNLFIGLSVGTSVLISTCYGAGDREGVHKGVHTSVILSFIGGILCLAVGVCFARPLLLMMGSPEDVIDMAVSYMTIYFIGAPASIFYNFGSAILRAYGDTRRPLFILTVTGLVNVALNLVFVLGFHMGVEGVAIATITAQYLSALMLGWCLVTSNEAYRLSFKELKLHKDQLLSILRVGLPAGIQSCVFSISNVIIQSSINSFGSVVIAGNSAAGNIEGFIYTAMNSIHHATVTATAQNMGAKKKDRVYRSLRVNIALVVVVGLVLGILVVLFREQLLGIYSSDPEVIAAGARRNIIIGSTYFLCGMMEVYVGHLRGMGYSLVPTIVSIVGVCGVRIVWVYTVFAMFRSVYTLYAAWTVSWLATAAIHYICILFVRRRAIARAMQGAEA</sequence>
<feature type="transmembrane region" description="Helical" evidence="13">
    <location>
        <begin position="62"/>
        <end position="84"/>
    </location>
</feature>
<dbReference type="PANTHER" id="PTHR43298:SF2">
    <property type="entry name" value="FMN_FAD EXPORTER YEEO-RELATED"/>
    <property type="match status" value="1"/>
</dbReference>
<dbReference type="GO" id="GO:0005886">
    <property type="term" value="C:plasma membrane"/>
    <property type="evidence" value="ECO:0007669"/>
    <property type="project" value="UniProtKB-SubCell"/>
</dbReference>
<dbReference type="InterPro" id="IPR050222">
    <property type="entry name" value="MATE_MdtK"/>
</dbReference>
<dbReference type="InterPro" id="IPR048279">
    <property type="entry name" value="MdtK-like"/>
</dbReference>
<dbReference type="PIRSF" id="PIRSF006603">
    <property type="entry name" value="DinF"/>
    <property type="match status" value="1"/>
</dbReference>
<keyword evidence="10" id="KW-0406">Ion transport</keyword>
<keyword evidence="6" id="KW-0050">Antiport</keyword>
<feature type="non-terminal residue" evidence="14">
    <location>
        <position position="1"/>
    </location>
</feature>
<keyword evidence="7" id="KW-1003">Cell membrane</keyword>
<evidence type="ECO:0000256" key="6">
    <source>
        <dbReference type="ARBA" id="ARBA00022449"/>
    </source>
</evidence>
<feature type="transmembrane region" description="Helical" evidence="13">
    <location>
        <begin position="347"/>
        <end position="370"/>
    </location>
</feature>
<reference evidence="14" key="1">
    <citation type="submission" date="2020-10" db="EMBL/GenBank/DDBJ databases">
        <authorList>
            <person name="Gilroy R."/>
        </authorList>
    </citation>
    <scope>NUCLEOTIDE SEQUENCE</scope>
    <source>
        <strain evidence="14">4920</strain>
    </source>
</reference>
<dbReference type="Proteomes" id="UP000886743">
    <property type="component" value="Unassembled WGS sequence"/>
</dbReference>
<comment type="subcellular location">
    <subcellularLocation>
        <location evidence="2">Cell membrane</location>
        <topology evidence="2">Multi-pass membrane protein</topology>
    </subcellularLocation>
</comment>
<comment type="similarity">
    <text evidence="3">Belongs to the multi antimicrobial extrusion (MATE) (TC 2.A.66.1) family.</text>
</comment>
<evidence type="ECO:0000313" key="14">
    <source>
        <dbReference type="EMBL" id="HIV02244.1"/>
    </source>
</evidence>
<feature type="transmembrane region" description="Helical" evidence="13">
    <location>
        <begin position="132"/>
        <end position="153"/>
    </location>
</feature>
<comment type="caution">
    <text evidence="14">The sequence shown here is derived from an EMBL/GenBank/DDBJ whole genome shotgun (WGS) entry which is preliminary data.</text>
</comment>
<dbReference type="GO" id="GO:0015297">
    <property type="term" value="F:antiporter activity"/>
    <property type="evidence" value="ECO:0007669"/>
    <property type="project" value="UniProtKB-KW"/>
</dbReference>
<feature type="transmembrane region" description="Helical" evidence="13">
    <location>
        <begin position="382"/>
        <end position="403"/>
    </location>
</feature>
<proteinExistence type="inferred from homology"/>
<reference evidence="14" key="2">
    <citation type="journal article" date="2021" name="PeerJ">
        <title>Extensive microbial diversity within the chicken gut microbiome revealed by metagenomics and culture.</title>
        <authorList>
            <person name="Gilroy R."/>
            <person name="Ravi A."/>
            <person name="Getino M."/>
            <person name="Pursley I."/>
            <person name="Horton D.L."/>
            <person name="Alikhan N.F."/>
            <person name="Baker D."/>
            <person name="Gharbi K."/>
            <person name="Hall N."/>
            <person name="Watson M."/>
            <person name="Adriaenssens E.M."/>
            <person name="Foster-Nyarko E."/>
            <person name="Jarju S."/>
            <person name="Secka A."/>
            <person name="Antonio M."/>
            <person name="Oren A."/>
            <person name="Chaudhuri R.R."/>
            <person name="La Ragione R."/>
            <person name="Hildebrand F."/>
            <person name="Pallen M.J."/>
        </authorList>
    </citation>
    <scope>NUCLEOTIDE SEQUENCE</scope>
    <source>
        <strain evidence="14">4920</strain>
    </source>
</reference>
<dbReference type="GO" id="GO:0042910">
    <property type="term" value="F:xenobiotic transmembrane transporter activity"/>
    <property type="evidence" value="ECO:0007669"/>
    <property type="project" value="InterPro"/>
</dbReference>
<keyword evidence="11 13" id="KW-0472">Membrane</keyword>
<evidence type="ECO:0000256" key="12">
    <source>
        <dbReference type="ARBA" id="ARBA00031636"/>
    </source>
</evidence>
<evidence type="ECO:0000256" key="11">
    <source>
        <dbReference type="ARBA" id="ARBA00023136"/>
    </source>
</evidence>
<keyword evidence="9 13" id="KW-1133">Transmembrane helix</keyword>
<evidence type="ECO:0000256" key="13">
    <source>
        <dbReference type="SAM" id="Phobius"/>
    </source>
</evidence>
<dbReference type="Pfam" id="PF01554">
    <property type="entry name" value="MatE"/>
    <property type="match status" value="2"/>
</dbReference>
<organism evidence="14 15">
    <name type="scientific">Candidatus Aphodoplasma excrementigallinarum</name>
    <dbReference type="NCBI Taxonomy" id="2840673"/>
    <lineage>
        <taxon>Bacteria</taxon>
        <taxon>Bacillati</taxon>
        <taxon>Bacillota</taxon>
        <taxon>Clostridia</taxon>
        <taxon>Eubacteriales</taxon>
        <taxon>Candidatus Aphodoplasma</taxon>
    </lineage>
</organism>
<dbReference type="InterPro" id="IPR002528">
    <property type="entry name" value="MATE_fam"/>
</dbReference>
<dbReference type="CDD" id="cd13138">
    <property type="entry name" value="MATE_yoeA_like"/>
    <property type="match status" value="1"/>
</dbReference>
<feature type="transmembrane region" description="Helical" evidence="13">
    <location>
        <begin position="31"/>
        <end position="50"/>
    </location>
</feature>
<dbReference type="PANTHER" id="PTHR43298">
    <property type="entry name" value="MULTIDRUG RESISTANCE PROTEIN NORM-RELATED"/>
    <property type="match status" value="1"/>
</dbReference>
<feature type="transmembrane region" description="Helical" evidence="13">
    <location>
        <begin position="104"/>
        <end position="125"/>
    </location>
</feature>
<keyword evidence="8 13" id="KW-0812">Transmembrane</keyword>
<keyword evidence="5" id="KW-0813">Transport</keyword>
<evidence type="ECO:0000256" key="1">
    <source>
        <dbReference type="ARBA" id="ARBA00003408"/>
    </source>
</evidence>
<evidence type="ECO:0000256" key="4">
    <source>
        <dbReference type="ARBA" id="ARBA00020268"/>
    </source>
</evidence>
<accession>A0A9D1SZE6</accession>
<dbReference type="NCBIfam" id="TIGR00797">
    <property type="entry name" value="matE"/>
    <property type="match status" value="1"/>
</dbReference>
<dbReference type="EMBL" id="DVOF01000048">
    <property type="protein sequence ID" value="HIV02244.1"/>
    <property type="molecule type" value="Genomic_DNA"/>
</dbReference>
<protein>
    <recommendedName>
        <fullName evidence="4">Probable multidrug resistance protein NorM</fullName>
    </recommendedName>
    <alternativeName>
        <fullName evidence="12">Multidrug-efflux transporter</fullName>
    </alternativeName>
</protein>
<evidence type="ECO:0000313" key="15">
    <source>
        <dbReference type="Proteomes" id="UP000886743"/>
    </source>
</evidence>